<dbReference type="Proteomes" id="UP000886501">
    <property type="component" value="Unassembled WGS sequence"/>
</dbReference>
<accession>A0ACB6ZPX9</accession>
<evidence type="ECO:0000313" key="2">
    <source>
        <dbReference type="Proteomes" id="UP000886501"/>
    </source>
</evidence>
<reference evidence="1" key="1">
    <citation type="submission" date="2019-10" db="EMBL/GenBank/DDBJ databases">
        <authorList>
            <consortium name="DOE Joint Genome Institute"/>
            <person name="Kuo A."/>
            <person name="Miyauchi S."/>
            <person name="Kiss E."/>
            <person name="Drula E."/>
            <person name="Kohler A."/>
            <person name="Sanchez-Garcia M."/>
            <person name="Andreopoulos B."/>
            <person name="Barry K.W."/>
            <person name="Bonito G."/>
            <person name="Buee M."/>
            <person name="Carver A."/>
            <person name="Chen C."/>
            <person name="Cichocki N."/>
            <person name="Clum A."/>
            <person name="Culley D."/>
            <person name="Crous P.W."/>
            <person name="Fauchery L."/>
            <person name="Girlanda M."/>
            <person name="Hayes R."/>
            <person name="Keri Z."/>
            <person name="Labutti K."/>
            <person name="Lipzen A."/>
            <person name="Lombard V."/>
            <person name="Magnuson J."/>
            <person name="Maillard F."/>
            <person name="Morin E."/>
            <person name="Murat C."/>
            <person name="Nolan M."/>
            <person name="Ohm R."/>
            <person name="Pangilinan J."/>
            <person name="Pereira M."/>
            <person name="Perotto S."/>
            <person name="Peter M."/>
            <person name="Riley R."/>
            <person name="Sitrit Y."/>
            <person name="Stielow B."/>
            <person name="Szollosi G."/>
            <person name="Zifcakova L."/>
            <person name="Stursova M."/>
            <person name="Spatafora J.W."/>
            <person name="Tedersoo L."/>
            <person name="Vaario L.-M."/>
            <person name="Yamada A."/>
            <person name="Yan M."/>
            <person name="Wang P."/>
            <person name="Xu J."/>
            <person name="Bruns T."/>
            <person name="Baldrian P."/>
            <person name="Vilgalys R."/>
            <person name="Henrissat B."/>
            <person name="Grigoriev I.V."/>
            <person name="Hibbett D."/>
            <person name="Nagy L.G."/>
            <person name="Martin F.M."/>
        </authorList>
    </citation>
    <scope>NUCLEOTIDE SEQUENCE</scope>
    <source>
        <strain evidence="1">P2</strain>
    </source>
</reference>
<protein>
    <submittedName>
        <fullName evidence="1">Uncharacterized protein</fullName>
    </submittedName>
</protein>
<organism evidence="1 2">
    <name type="scientific">Thelephora ganbajun</name>
    <name type="common">Ganba fungus</name>
    <dbReference type="NCBI Taxonomy" id="370292"/>
    <lineage>
        <taxon>Eukaryota</taxon>
        <taxon>Fungi</taxon>
        <taxon>Dikarya</taxon>
        <taxon>Basidiomycota</taxon>
        <taxon>Agaricomycotina</taxon>
        <taxon>Agaricomycetes</taxon>
        <taxon>Thelephorales</taxon>
        <taxon>Thelephoraceae</taxon>
        <taxon>Thelephora</taxon>
    </lineage>
</organism>
<sequence>SKQGTWFDPGLGACGYVDSPSDLIIAIASSQFGAGGNCNRVTEITGCSYGIWVCHGPPLGSAVVYPPQ</sequence>
<feature type="non-terminal residue" evidence="1">
    <location>
        <position position="1"/>
    </location>
</feature>
<keyword evidence="2" id="KW-1185">Reference proteome</keyword>
<evidence type="ECO:0000313" key="1">
    <source>
        <dbReference type="EMBL" id="KAF9651634.1"/>
    </source>
</evidence>
<reference evidence="1" key="2">
    <citation type="journal article" date="2020" name="Nat. Commun.">
        <title>Large-scale genome sequencing of mycorrhizal fungi provides insights into the early evolution of symbiotic traits.</title>
        <authorList>
            <person name="Miyauchi S."/>
            <person name="Kiss E."/>
            <person name="Kuo A."/>
            <person name="Drula E."/>
            <person name="Kohler A."/>
            <person name="Sanchez-Garcia M."/>
            <person name="Morin E."/>
            <person name="Andreopoulos B."/>
            <person name="Barry K.W."/>
            <person name="Bonito G."/>
            <person name="Buee M."/>
            <person name="Carver A."/>
            <person name="Chen C."/>
            <person name="Cichocki N."/>
            <person name="Clum A."/>
            <person name="Culley D."/>
            <person name="Crous P.W."/>
            <person name="Fauchery L."/>
            <person name="Girlanda M."/>
            <person name="Hayes R.D."/>
            <person name="Keri Z."/>
            <person name="LaButti K."/>
            <person name="Lipzen A."/>
            <person name="Lombard V."/>
            <person name="Magnuson J."/>
            <person name="Maillard F."/>
            <person name="Murat C."/>
            <person name="Nolan M."/>
            <person name="Ohm R.A."/>
            <person name="Pangilinan J."/>
            <person name="Pereira M.F."/>
            <person name="Perotto S."/>
            <person name="Peter M."/>
            <person name="Pfister S."/>
            <person name="Riley R."/>
            <person name="Sitrit Y."/>
            <person name="Stielow J.B."/>
            <person name="Szollosi G."/>
            <person name="Zifcakova L."/>
            <person name="Stursova M."/>
            <person name="Spatafora J.W."/>
            <person name="Tedersoo L."/>
            <person name="Vaario L.M."/>
            <person name="Yamada A."/>
            <person name="Yan M."/>
            <person name="Wang P."/>
            <person name="Xu J."/>
            <person name="Bruns T."/>
            <person name="Baldrian P."/>
            <person name="Vilgalys R."/>
            <person name="Dunand C."/>
            <person name="Henrissat B."/>
            <person name="Grigoriev I.V."/>
            <person name="Hibbett D."/>
            <person name="Nagy L.G."/>
            <person name="Martin F.M."/>
        </authorList>
    </citation>
    <scope>NUCLEOTIDE SEQUENCE</scope>
    <source>
        <strain evidence="1">P2</strain>
    </source>
</reference>
<gene>
    <name evidence="1" type="ORF">BDM02DRAFT_3090746</name>
</gene>
<proteinExistence type="predicted"/>
<name>A0ACB6ZPX9_THEGA</name>
<dbReference type="EMBL" id="MU117974">
    <property type="protein sequence ID" value="KAF9651634.1"/>
    <property type="molecule type" value="Genomic_DNA"/>
</dbReference>
<comment type="caution">
    <text evidence="1">The sequence shown here is derived from an EMBL/GenBank/DDBJ whole genome shotgun (WGS) entry which is preliminary data.</text>
</comment>